<dbReference type="InterPro" id="IPR003439">
    <property type="entry name" value="ABC_transporter-like_ATP-bd"/>
</dbReference>
<feature type="domain" description="ABC transporter" evidence="9">
    <location>
        <begin position="1"/>
        <end position="231"/>
    </location>
</feature>
<dbReference type="PANTHER" id="PTHR48041:SF78">
    <property type="entry name" value="ABC TRANSPORTER EXPRESSED IN TRACHEA, ISOFORM A"/>
    <property type="match status" value="1"/>
</dbReference>
<dbReference type="InterPro" id="IPR050352">
    <property type="entry name" value="ABCG_transporters"/>
</dbReference>
<dbReference type="FunFam" id="3.40.50.300:FF:000891">
    <property type="entry name" value="ATP-binding cassette sub-family G member"/>
    <property type="match status" value="1"/>
</dbReference>
<evidence type="ECO:0000256" key="1">
    <source>
        <dbReference type="ARBA" id="ARBA00004141"/>
    </source>
</evidence>
<dbReference type="Gene3D" id="3.40.50.300">
    <property type="entry name" value="P-loop containing nucleotide triphosphate hydrolases"/>
    <property type="match status" value="1"/>
</dbReference>
<proteinExistence type="inferred from homology"/>
<reference evidence="10" key="1">
    <citation type="journal article" date="2024" name="Gigascience">
        <title>Chromosome-level genome of the poultry shaft louse Menopon gallinae provides insight into the host-switching and adaptive evolution of parasitic lice.</title>
        <authorList>
            <person name="Xu Y."/>
            <person name="Ma L."/>
            <person name="Liu S."/>
            <person name="Liang Y."/>
            <person name="Liu Q."/>
            <person name="He Z."/>
            <person name="Tian L."/>
            <person name="Duan Y."/>
            <person name="Cai W."/>
            <person name="Li H."/>
            <person name="Song F."/>
        </authorList>
    </citation>
    <scope>NUCLEOTIDE SEQUENCE</scope>
    <source>
        <strain evidence="10">Cailab_2023a</strain>
    </source>
</reference>
<dbReference type="InterPro" id="IPR043926">
    <property type="entry name" value="ABCG_dom"/>
</dbReference>
<comment type="similarity">
    <text evidence="2">Belongs to the ABC transporter superfamily. ABCG family. Eye pigment precursor importer (TC 3.A.1.204) subfamily.</text>
</comment>
<evidence type="ECO:0000256" key="5">
    <source>
        <dbReference type="ARBA" id="ARBA00022741"/>
    </source>
</evidence>
<protein>
    <recommendedName>
        <fullName evidence="9">ABC transporter domain-containing protein</fullName>
    </recommendedName>
</protein>
<keyword evidence="7" id="KW-1133">Transmembrane helix</keyword>
<dbReference type="GO" id="GO:0016887">
    <property type="term" value="F:ATP hydrolysis activity"/>
    <property type="evidence" value="ECO:0007669"/>
    <property type="project" value="InterPro"/>
</dbReference>
<dbReference type="PANTHER" id="PTHR48041">
    <property type="entry name" value="ABC TRANSPORTER G FAMILY MEMBER 28"/>
    <property type="match status" value="1"/>
</dbReference>
<dbReference type="EMBL" id="JARGDH010000005">
    <property type="protein sequence ID" value="KAL0267487.1"/>
    <property type="molecule type" value="Genomic_DNA"/>
</dbReference>
<keyword evidence="3" id="KW-0813">Transport</keyword>
<dbReference type="GO" id="GO:0005886">
    <property type="term" value="C:plasma membrane"/>
    <property type="evidence" value="ECO:0007669"/>
    <property type="project" value="TreeGrafter"/>
</dbReference>
<dbReference type="SUPFAM" id="SSF52540">
    <property type="entry name" value="P-loop containing nucleoside triphosphate hydrolases"/>
    <property type="match status" value="1"/>
</dbReference>
<dbReference type="GO" id="GO:0140359">
    <property type="term" value="F:ABC-type transporter activity"/>
    <property type="evidence" value="ECO:0007669"/>
    <property type="project" value="InterPro"/>
</dbReference>
<dbReference type="InterPro" id="IPR027417">
    <property type="entry name" value="P-loop_NTPase"/>
</dbReference>
<evidence type="ECO:0000256" key="7">
    <source>
        <dbReference type="ARBA" id="ARBA00022989"/>
    </source>
</evidence>
<accession>A0AAW2HCH2</accession>
<dbReference type="PROSITE" id="PS00211">
    <property type="entry name" value="ABC_TRANSPORTER_1"/>
    <property type="match status" value="1"/>
</dbReference>
<dbReference type="Pfam" id="PF00005">
    <property type="entry name" value="ABC_tran"/>
    <property type="match status" value="1"/>
</dbReference>
<evidence type="ECO:0000259" key="9">
    <source>
        <dbReference type="PROSITE" id="PS50893"/>
    </source>
</evidence>
<dbReference type="GO" id="GO:0005524">
    <property type="term" value="F:ATP binding"/>
    <property type="evidence" value="ECO:0007669"/>
    <property type="project" value="UniProtKB-KW"/>
</dbReference>
<dbReference type="CDD" id="cd03213">
    <property type="entry name" value="ABCG_EPDR"/>
    <property type="match status" value="1"/>
</dbReference>
<keyword evidence="4" id="KW-0812">Transmembrane</keyword>
<evidence type="ECO:0000256" key="8">
    <source>
        <dbReference type="ARBA" id="ARBA00023136"/>
    </source>
</evidence>
<evidence type="ECO:0000256" key="2">
    <source>
        <dbReference type="ARBA" id="ARBA00005814"/>
    </source>
</evidence>
<organism evidence="10">
    <name type="scientific">Menopon gallinae</name>
    <name type="common">poultry shaft louse</name>
    <dbReference type="NCBI Taxonomy" id="328185"/>
    <lineage>
        <taxon>Eukaryota</taxon>
        <taxon>Metazoa</taxon>
        <taxon>Ecdysozoa</taxon>
        <taxon>Arthropoda</taxon>
        <taxon>Hexapoda</taxon>
        <taxon>Insecta</taxon>
        <taxon>Pterygota</taxon>
        <taxon>Neoptera</taxon>
        <taxon>Paraneoptera</taxon>
        <taxon>Psocodea</taxon>
        <taxon>Troctomorpha</taxon>
        <taxon>Phthiraptera</taxon>
        <taxon>Amblycera</taxon>
        <taxon>Menoponidae</taxon>
        <taxon>Menopon</taxon>
    </lineage>
</organism>
<dbReference type="AlphaFoldDB" id="A0AAW2HCH2"/>
<dbReference type="InterPro" id="IPR017871">
    <property type="entry name" value="ABC_transporter-like_CS"/>
</dbReference>
<name>A0AAW2HCH2_9NEOP</name>
<evidence type="ECO:0000256" key="3">
    <source>
        <dbReference type="ARBA" id="ARBA00022448"/>
    </source>
</evidence>
<dbReference type="PROSITE" id="PS50893">
    <property type="entry name" value="ABC_TRANSPORTER_2"/>
    <property type="match status" value="1"/>
</dbReference>
<gene>
    <name evidence="10" type="ORF">PYX00_009739</name>
</gene>
<evidence type="ECO:0000313" key="10">
    <source>
        <dbReference type="EMBL" id="KAL0267487.1"/>
    </source>
</evidence>
<keyword evidence="8" id="KW-0472">Membrane</keyword>
<evidence type="ECO:0000256" key="6">
    <source>
        <dbReference type="ARBA" id="ARBA00022840"/>
    </source>
</evidence>
<keyword evidence="5" id="KW-0547">Nucleotide-binding</keyword>
<comment type="subcellular location">
    <subcellularLocation>
        <location evidence="1">Membrane</location>
        <topology evidence="1">Multi-pass membrane protein</topology>
    </subcellularLocation>
</comment>
<dbReference type="InterPro" id="IPR003593">
    <property type="entry name" value="AAA+_ATPase"/>
</dbReference>
<dbReference type="SMART" id="SM00382">
    <property type="entry name" value="AAA"/>
    <property type="match status" value="1"/>
</dbReference>
<evidence type="ECO:0000256" key="4">
    <source>
        <dbReference type="ARBA" id="ARBA00022692"/>
    </source>
</evidence>
<sequence>MRFHQFPGSKTILKCITGRFRSGELSAILGPSGAGKSTLMNILAGYNGKRFSGSIEINGKERNLRRFRKLSCYIMQDDQLLPHLTVLESMTVSANLKLGKEMDAAAKRVVIEEILETLGLIECSNTRTSLLSGGQRKRLSIALELVNNPPVMFFDEPTSGLDSSSCFQCISLLKSLSRGGRTIICTIHQPSARVFEMFDHLYTLAEGQCVYQGVIPGLVPFLSSMGLECPSYHNPADFGRFAGPYRRSNQANGHSRTDWFQ</sequence>
<dbReference type="Pfam" id="PF19055">
    <property type="entry name" value="ABC2_membrane_7"/>
    <property type="match status" value="1"/>
</dbReference>
<comment type="caution">
    <text evidence="10">The sequence shown here is derived from an EMBL/GenBank/DDBJ whole genome shotgun (WGS) entry which is preliminary data.</text>
</comment>
<keyword evidence="6" id="KW-0067">ATP-binding</keyword>